<evidence type="ECO:0000256" key="1">
    <source>
        <dbReference type="SAM" id="MobiDB-lite"/>
    </source>
</evidence>
<evidence type="ECO:0000313" key="3">
    <source>
        <dbReference type="Proteomes" id="UP000429555"/>
    </source>
</evidence>
<keyword evidence="3" id="KW-1185">Reference proteome</keyword>
<dbReference type="Proteomes" id="UP000429555">
    <property type="component" value="Unassembled WGS sequence"/>
</dbReference>
<protein>
    <submittedName>
        <fullName evidence="2">Uncharacterized protein</fullName>
    </submittedName>
</protein>
<name>A0A6I4KRS1_9PSED</name>
<dbReference type="RefSeq" id="WP_160344175.1">
    <property type="nucleotide sequence ID" value="NZ_WKJZ01000001.1"/>
</dbReference>
<feature type="region of interest" description="Disordered" evidence="1">
    <location>
        <begin position="236"/>
        <end position="272"/>
    </location>
</feature>
<evidence type="ECO:0000313" key="2">
    <source>
        <dbReference type="EMBL" id="MVW75220.1"/>
    </source>
</evidence>
<proteinExistence type="predicted"/>
<comment type="caution">
    <text evidence="2">The sequence shown here is derived from an EMBL/GenBank/DDBJ whole genome shotgun (WGS) entry which is preliminary data.</text>
</comment>
<dbReference type="EMBL" id="WKJZ01000001">
    <property type="protein sequence ID" value="MVW75220.1"/>
    <property type="molecule type" value="Genomic_DNA"/>
</dbReference>
<reference evidence="2 3" key="1">
    <citation type="submission" date="2019-11" db="EMBL/GenBank/DDBJ databases">
        <title>Pseudomonas flavidum sp. nov., isolated from Baiyang Lake.</title>
        <authorList>
            <person name="Zhao Y."/>
        </authorList>
    </citation>
    <scope>NUCLEOTIDE SEQUENCE [LARGE SCALE GENOMIC DNA]</scope>
    <source>
        <strain evidence="3">R-22-3 w-18</strain>
    </source>
</reference>
<dbReference type="AlphaFoldDB" id="A0A6I4KRS1"/>
<feature type="compositionally biased region" description="Low complexity" evidence="1">
    <location>
        <begin position="256"/>
        <end position="272"/>
    </location>
</feature>
<accession>A0A6I4KRS1</accession>
<organism evidence="2 3">
    <name type="scientific">Pseudomonas xionganensis</name>
    <dbReference type="NCBI Taxonomy" id="2654845"/>
    <lineage>
        <taxon>Bacteria</taxon>
        <taxon>Pseudomonadati</taxon>
        <taxon>Pseudomonadota</taxon>
        <taxon>Gammaproteobacteria</taxon>
        <taxon>Pseudomonadales</taxon>
        <taxon>Pseudomonadaceae</taxon>
        <taxon>Pseudomonas</taxon>
    </lineage>
</organism>
<sequence>MNNALPFAQQVLLLEKKRAVLQGLIHLSEALELLRSGLQAMLQLGDGGQAQVSLRDMRAFETIRTRVAQLSDGELRNSIHALDQRVLQSLAHMCQLALQLVDDARTSALDLEQIQPRVNEFNRFARTAIAMRILLERRGQFIEPLQLPLPQHEIEQRLVSVTEKEQGMTQALVSHIQDMRSDLALMLGNPACSASQQQFYQVLDQALAANLNHIEAGLSLAELPMPIDSIEVGEQQVMAESSAQPEPEAEAEPGLEPETAASGASESQSQASAPIGFVPRLKAWLHSPWHVGWKDVGVRGEKKPSDKN</sequence>
<gene>
    <name evidence="2" type="ORF">GJV18_07805</name>
</gene>